<keyword evidence="1" id="KW-0285">Flavoprotein</keyword>
<evidence type="ECO:0000256" key="1">
    <source>
        <dbReference type="ARBA" id="ARBA00022630"/>
    </source>
</evidence>
<dbReference type="Proteomes" id="UP001595847">
    <property type="component" value="Unassembled WGS sequence"/>
</dbReference>
<dbReference type="SUPFAM" id="SSF55447">
    <property type="entry name" value="CO dehydrogenase flavoprotein C-terminal domain-like"/>
    <property type="match status" value="1"/>
</dbReference>
<dbReference type="Pfam" id="PF00941">
    <property type="entry name" value="FAD_binding_5"/>
    <property type="match status" value="1"/>
</dbReference>
<dbReference type="InterPro" id="IPR002346">
    <property type="entry name" value="Mopterin_DH_FAD-bd"/>
</dbReference>
<evidence type="ECO:0000313" key="6">
    <source>
        <dbReference type="Proteomes" id="UP001595847"/>
    </source>
</evidence>
<evidence type="ECO:0000259" key="4">
    <source>
        <dbReference type="PROSITE" id="PS51387"/>
    </source>
</evidence>
<sequence>MKPPPFTYHAPVHLDDAVRLLAQAGGSGKVLAGGQSLVPLLNMRLAAPAHIIDINALPGLDTVRVDPGGVRVGALVRHSVLEGHAAAVSAIPLLRQGLRLVAHPVIRNRGTTVGSIAHADPSAEMPAVLALLGGEVEARGPAGVRTVAAADFFTGPMETALAADEIAVAVRFPRPAPGTGTAFAEVARRQGDYAVCGVAAAVTLDADQRISAARACYISVAPVPLVVDLTEAVAGRAPGNLDTADAEALAADRIRPEDDIHATASYRAHLARVLTERALRDAGRAALNSLDPDSHPTAIRSER</sequence>
<dbReference type="InterPro" id="IPR016166">
    <property type="entry name" value="FAD-bd_PCMH"/>
</dbReference>
<dbReference type="Pfam" id="PF03450">
    <property type="entry name" value="CO_deh_flav_C"/>
    <property type="match status" value="1"/>
</dbReference>
<dbReference type="SUPFAM" id="SSF56176">
    <property type="entry name" value="FAD-binding/transporter-associated domain-like"/>
    <property type="match status" value="1"/>
</dbReference>
<feature type="domain" description="FAD-binding PCMH-type" evidence="4">
    <location>
        <begin position="1"/>
        <end position="177"/>
    </location>
</feature>
<comment type="caution">
    <text evidence="5">The sequence shown here is derived from an EMBL/GenBank/DDBJ whole genome shotgun (WGS) entry which is preliminary data.</text>
</comment>
<dbReference type="PROSITE" id="PS51387">
    <property type="entry name" value="FAD_PCMH"/>
    <property type="match status" value="1"/>
</dbReference>
<accession>A0ABV8FTL0</accession>
<reference evidence="6" key="1">
    <citation type="journal article" date="2019" name="Int. J. Syst. Evol. Microbiol.">
        <title>The Global Catalogue of Microorganisms (GCM) 10K type strain sequencing project: providing services to taxonomists for standard genome sequencing and annotation.</title>
        <authorList>
            <consortium name="The Broad Institute Genomics Platform"/>
            <consortium name="The Broad Institute Genome Sequencing Center for Infectious Disease"/>
            <person name="Wu L."/>
            <person name="Ma J."/>
        </authorList>
    </citation>
    <scope>NUCLEOTIDE SEQUENCE [LARGE SCALE GENOMIC DNA]</scope>
    <source>
        <strain evidence="6">TBRC 1826</strain>
    </source>
</reference>
<keyword evidence="3" id="KW-0560">Oxidoreductase</keyword>
<evidence type="ECO:0000313" key="5">
    <source>
        <dbReference type="EMBL" id="MFC3999475.1"/>
    </source>
</evidence>
<dbReference type="InterPro" id="IPR016167">
    <property type="entry name" value="FAD-bd_PCMH_sub1"/>
</dbReference>
<proteinExistence type="predicted"/>
<dbReference type="RefSeq" id="WP_378537932.1">
    <property type="nucleotide sequence ID" value="NZ_JBHSBH010000015.1"/>
</dbReference>
<dbReference type="Gene3D" id="3.30.43.10">
    <property type="entry name" value="Uridine Diphospho-n-acetylenolpyruvylglucosamine Reductase, domain 2"/>
    <property type="match status" value="1"/>
</dbReference>
<name>A0ABV8FTL0_9ACTN</name>
<keyword evidence="2" id="KW-0274">FAD</keyword>
<dbReference type="InterPro" id="IPR016169">
    <property type="entry name" value="FAD-bd_PCMH_sub2"/>
</dbReference>
<dbReference type="Gene3D" id="3.30.390.50">
    <property type="entry name" value="CO dehydrogenase flavoprotein, C-terminal domain"/>
    <property type="match status" value="1"/>
</dbReference>
<dbReference type="InterPro" id="IPR005107">
    <property type="entry name" value="CO_DH_flav_C"/>
</dbReference>
<protein>
    <submittedName>
        <fullName evidence="5">FAD binding domain-containing protein</fullName>
    </submittedName>
</protein>
<dbReference type="PANTHER" id="PTHR42659">
    <property type="entry name" value="XANTHINE DEHYDROGENASE SUBUNIT C-RELATED"/>
    <property type="match status" value="1"/>
</dbReference>
<dbReference type="InterPro" id="IPR036318">
    <property type="entry name" value="FAD-bd_PCMH-like_sf"/>
</dbReference>
<dbReference type="EMBL" id="JBHSBH010000015">
    <property type="protein sequence ID" value="MFC3999475.1"/>
    <property type="molecule type" value="Genomic_DNA"/>
</dbReference>
<dbReference type="InterPro" id="IPR036683">
    <property type="entry name" value="CO_DH_flav_C_dom_sf"/>
</dbReference>
<dbReference type="PANTHER" id="PTHR42659:SF2">
    <property type="entry name" value="XANTHINE DEHYDROGENASE SUBUNIT C-RELATED"/>
    <property type="match status" value="1"/>
</dbReference>
<evidence type="ECO:0000256" key="3">
    <source>
        <dbReference type="ARBA" id="ARBA00023002"/>
    </source>
</evidence>
<gene>
    <name evidence="5" type="ORF">ACFOVU_26420</name>
</gene>
<keyword evidence="6" id="KW-1185">Reference proteome</keyword>
<dbReference type="InterPro" id="IPR051312">
    <property type="entry name" value="Diverse_Substr_Oxidored"/>
</dbReference>
<organism evidence="5 6">
    <name type="scientific">Nocardiopsis sediminis</name>
    <dbReference type="NCBI Taxonomy" id="1778267"/>
    <lineage>
        <taxon>Bacteria</taxon>
        <taxon>Bacillati</taxon>
        <taxon>Actinomycetota</taxon>
        <taxon>Actinomycetes</taxon>
        <taxon>Streptosporangiales</taxon>
        <taxon>Nocardiopsidaceae</taxon>
        <taxon>Nocardiopsis</taxon>
    </lineage>
</organism>
<evidence type="ECO:0000256" key="2">
    <source>
        <dbReference type="ARBA" id="ARBA00022827"/>
    </source>
</evidence>
<dbReference type="Gene3D" id="3.30.465.10">
    <property type="match status" value="1"/>
</dbReference>
<dbReference type="SMART" id="SM01092">
    <property type="entry name" value="CO_deh_flav_C"/>
    <property type="match status" value="1"/>
</dbReference>